<dbReference type="SUPFAM" id="SSF53300">
    <property type="entry name" value="vWA-like"/>
    <property type="match status" value="1"/>
</dbReference>
<dbReference type="EMBL" id="VUMV01000008">
    <property type="protein sequence ID" value="MST82733.1"/>
    <property type="molecule type" value="Genomic_DNA"/>
</dbReference>
<dbReference type="InterPro" id="IPR018698">
    <property type="entry name" value="VWA-like_dom"/>
</dbReference>
<comment type="caution">
    <text evidence="2">The sequence shown here is derived from an EMBL/GenBank/DDBJ whole genome shotgun (WGS) entry which is preliminary data.</text>
</comment>
<dbReference type="Pfam" id="PF09967">
    <property type="entry name" value="DUF2201"/>
    <property type="match status" value="1"/>
</dbReference>
<sequence>MDTFRGWGKGDILSGKSRLSDRSRGVSLDDFFRNTLLSGLEYQLDSGRGTIPAGMIQEIRALAMPPIRWDVRLAYWFDENILTQEKHLSYAHPSRRQASSPTIPRPRYIRTETEKMASTFGVVIDTSGSMSAENIGKALGSIASYAASKDVPAVRVIFCDADAYDAGYLDTDQIAGRVKVVGRGGTRLQPAVNLLENAKDFPKDSPILLITDGWIEDHLTIRRRHAFLPPAGRSLPFRPKGEVFFFS</sequence>
<dbReference type="PANTHER" id="PTHR38730">
    <property type="entry name" value="SLL7028 PROTEIN"/>
    <property type="match status" value="1"/>
</dbReference>
<dbReference type="PANTHER" id="PTHR38730:SF1">
    <property type="entry name" value="SLL7028 PROTEIN"/>
    <property type="match status" value="1"/>
</dbReference>
<protein>
    <recommendedName>
        <fullName evidence="1">VWA-like domain-containing protein</fullName>
    </recommendedName>
</protein>
<dbReference type="Proteomes" id="UP000466864">
    <property type="component" value="Unassembled WGS sequence"/>
</dbReference>
<keyword evidence="3" id="KW-1185">Reference proteome</keyword>
<evidence type="ECO:0000259" key="1">
    <source>
        <dbReference type="Pfam" id="PF09967"/>
    </source>
</evidence>
<dbReference type="CDD" id="cd00198">
    <property type="entry name" value="vWFA"/>
    <property type="match status" value="1"/>
</dbReference>
<feature type="domain" description="VWA-like" evidence="1">
    <location>
        <begin position="122"/>
        <end position="196"/>
    </location>
</feature>
<dbReference type="InterPro" id="IPR036465">
    <property type="entry name" value="vWFA_dom_sf"/>
</dbReference>
<evidence type="ECO:0000313" key="3">
    <source>
        <dbReference type="Proteomes" id="UP000466864"/>
    </source>
</evidence>
<name>A0A7X2TQ76_9FIRM</name>
<proteinExistence type="predicted"/>
<evidence type="ECO:0000313" key="2">
    <source>
        <dbReference type="EMBL" id="MST82733.1"/>
    </source>
</evidence>
<reference evidence="2 3" key="1">
    <citation type="submission" date="2019-08" db="EMBL/GenBank/DDBJ databases">
        <title>In-depth cultivation of the pig gut microbiome towards novel bacterial diversity and tailored functional studies.</title>
        <authorList>
            <person name="Wylensek D."/>
            <person name="Hitch T.C.A."/>
            <person name="Clavel T."/>
        </authorList>
    </citation>
    <scope>NUCLEOTIDE SEQUENCE [LARGE SCALE GENOMIC DNA]</scope>
    <source>
        <strain evidence="2 3">Oil+RF-744-WCA-WT-13</strain>
    </source>
</reference>
<gene>
    <name evidence="2" type="ORF">FYJ60_10435</name>
</gene>
<dbReference type="AlphaFoldDB" id="A0A7X2TQ76"/>
<accession>A0A7X2TQ76</accession>
<organism evidence="2 3">
    <name type="scientific">Bilifractor porci</name>
    <dbReference type="NCBI Taxonomy" id="2606636"/>
    <lineage>
        <taxon>Bacteria</taxon>
        <taxon>Bacillati</taxon>
        <taxon>Bacillota</taxon>
        <taxon>Clostridia</taxon>
        <taxon>Lachnospirales</taxon>
        <taxon>Lachnospiraceae</taxon>
        <taxon>Bilifractor</taxon>
    </lineage>
</organism>